<accession>A0A6M2DYY5</accession>
<dbReference type="EMBL" id="GIIL01007829">
    <property type="protein sequence ID" value="NOV51555.1"/>
    <property type="molecule type" value="Transcribed_RNA"/>
</dbReference>
<evidence type="ECO:0000256" key="1">
    <source>
        <dbReference type="SAM" id="Phobius"/>
    </source>
</evidence>
<protein>
    <submittedName>
        <fullName evidence="2">Putative secreted protein</fullName>
    </submittedName>
</protein>
<evidence type="ECO:0000313" key="2">
    <source>
        <dbReference type="EMBL" id="NOV51555.1"/>
    </source>
</evidence>
<dbReference type="AlphaFoldDB" id="A0A6M2DYY5"/>
<keyword evidence="1" id="KW-0812">Transmembrane</keyword>
<feature type="transmembrane region" description="Helical" evidence="1">
    <location>
        <begin position="6"/>
        <end position="26"/>
    </location>
</feature>
<keyword evidence="1" id="KW-0472">Membrane</keyword>
<sequence length="85" mass="9746">MPSGPGAFPSFMILAAYCTCTCTYTYTYTSRVSNLFNPRANFKFKTSWRAALNNLQSLICTNKHYNIKIQNISYINFNATKIKQK</sequence>
<reference evidence="2" key="1">
    <citation type="submission" date="2020-03" db="EMBL/GenBank/DDBJ databases">
        <title>Transcriptomic Profiling of the Digestive Tract of the Rat Flea, Xenopsylla cheopis, Following Blood Feeding and Infection with Yersinia pestis.</title>
        <authorList>
            <person name="Bland D.M."/>
            <person name="Martens C.A."/>
            <person name="Virtaneva K."/>
            <person name="Kanakabandi K."/>
            <person name="Long D."/>
            <person name="Rosenke R."/>
            <person name="Saturday G.A."/>
            <person name="Hoyt F.H."/>
            <person name="Bruno D.P."/>
            <person name="Ribeiro J.M.C."/>
            <person name="Hinnebusch J."/>
        </authorList>
    </citation>
    <scope>NUCLEOTIDE SEQUENCE</scope>
</reference>
<proteinExistence type="predicted"/>
<organism evidence="2">
    <name type="scientific">Xenopsylla cheopis</name>
    <name type="common">Oriental rat flea</name>
    <name type="synonym">Pulex cheopis</name>
    <dbReference type="NCBI Taxonomy" id="163159"/>
    <lineage>
        <taxon>Eukaryota</taxon>
        <taxon>Metazoa</taxon>
        <taxon>Ecdysozoa</taxon>
        <taxon>Arthropoda</taxon>
        <taxon>Hexapoda</taxon>
        <taxon>Insecta</taxon>
        <taxon>Pterygota</taxon>
        <taxon>Neoptera</taxon>
        <taxon>Endopterygota</taxon>
        <taxon>Siphonaptera</taxon>
        <taxon>Pulicidae</taxon>
        <taxon>Xenopsyllinae</taxon>
        <taxon>Xenopsylla</taxon>
    </lineage>
</organism>
<keyword evidence="1" id="KW-1133">Transmembrane helix</keyword>
<name>A0A6M2DYY5_XENCH</name>